<evidence type="ECO:0000256" key="5">
    <source>
        <dbReference type="SAM" id="MobiDB-lite"/>
    </source>
</evidence>
<evidence type="ECO:0000313" key="10">
    <source>
        <dbReference type="Proteomes" id="UP000654075"/>
    </source>
</evidence>
<feature type="region of interest" description="Disordered" evidence="5">
    <location>
        <begin position="1739"/>
        <end position="1761"/>
    </location>
</feature>
<dbReference type="PANTHER" id="PTHR46967">
    <property type="entry name" value="INSULIN-LIKE GROWTH FACTOR BINDING PROTEIN,N-TERMINAL"/>
    <property type="match status" value="1"/>
</dbReference>
<dbReference type="Gene3D" id="2.10.50.10">
    <property type="entry name" value="Tumor Necrosis Factor Receptor, subunit A, domain 2"/>
    <property type="match status" value="2"/>
</dbReference>
<dbReference type="InterPro" id="IPR035897">
    <property type="entry name" value="Toll_tir_struct_dom_sf"/>
</dbReference>
<keyword evidence="2 6" id="KW-0812">Transmembrane</keyword>
<dbReference type="InterPro" id="IPR011641">
    <property type="entry name" value="Tyr-kin_ephrin_A/B_rcpt-like"/>
</dbReference>
<feature type="domain" description="Tyrosine-protein kinase ephrin type A/B receptor-like" evidence="8">
    <location>
        <begin position="880"/>
        <end position="928"/>
    </location>
</feature>
<feature type="transmembrane region" description="Helical" evidence="6">
    <location>
        <begin position="70"/>
        <end position="91"/>
    </location>
</feature>
<evidence type="ECO:0000256" key="2">
    <source>
        <dbReference type="ARBA" id="ARBA00022692"/>
    </source>
</evidence>
<comment type="caution">
    <text evidence="9">The sequence shown here is derived from an EMBL/GenBank/DDBJ whole genome shotgun (WGS) entry which is preliminary data.</text>
</comment>
<protein>
    <submittedName>
        <fullName evidence="9">Uncharacterized protein</fullName>
    </submittedName>
</protein>
<feature type="compositionally biased region" description="Basic and acidic residues" evidence="5">
    <location>
        <begin position="1739"/>
        <end position="1751"/>
    </location>
</feature>
<organism evidence="9 10">
    <name type="scientific">Polarella glacialis</name>
    <name type="common">Dinoflagellate</name>
    <dbReference type="NCBI Taxonomy" id="89957"/>
    <lineage>
        <taxon>Eukaryota</taxon>
        <taxon>Sar</taxon>
        <taxon>Alveolata</taxon>
        <taxon>Dinophyceae</taxon>
        <taxon>Suessiales</taxon>
        <taxon>Suessiaceae</taxon>
        <taxon>Polarella</taxon>
    </lineage>
</organism>
<evidence type="ECO:0000256" key="3">
    <source>
        <dbReference type="ARBA" id="ARBA00022989"/>
    </source>
</evidence>
<evidence type="ECO:0000259" key="7">
    <source>
        <dbReference type="Pfam" id="PF01094"/>
    </source>
</evidence>
<feature type="transmembrane region" description="Helical" evidence="6">
    <location>
        <begin position="1154"/>
        <end position="1176"/>
    </location>
</feature>
<dbReference type="SMART" id="SM01411">
    <property type="entry name" value="Ephrin_rec_like"/>
    <property type="match status" value="3"/>
</dbReference>
<dbReference type="Proteomes" id="UP000654075">
    <property type="component" value="Unassembled WGS sequence"/>
</dbReference>
<feature type="transmembrane region" description="Helical" evidence="6">
    <location>
        <begin position="1342"/>
        <end position="1368"/>
    </location>
</feature>
<dbReference type="SUPFAM" id="SSF52200">
    <property type="entry name" value="Toll/Interleukin receptor TIR domain"/>
    <property type="match status" value="1"/>
</dbReference>
<feature type="transmembrane region" description="Helical" evidence="6">
    <location>
        <begin position="1028"/>
        <end position="1047"/>
    </location>
</feature>
<feature type="transmembrane region" description="Helical" evidence="6">
    <location>
        <begin position="1059"/>
        <end position="1082"/>
    </location>
</feature>
<evidence type="ECO:0000256" key="6">
    <source>
        <dbReference type="SAM" id="Phobius"/>
    </source>
</evidence>
<evidence type="ECO:0000256" key="4">
    <source>
        <dbReference type="ARBA" id="ARBA00023136"/>
    </source>
</evidence>
<keyword evidence="4 6" id="KW-0472">Membrane</keyword>
<dbReference type="InterPro" id="IPR028082">
    <property type="entry name" value="Peripla_BP_I"/>
</dbReference>
<keyword evidence="3 6" id="KW-1133">Transmembrane helix</keyword>
<dbReference type="Pfam" id="PF07699">
    <property type="entry name" value="Ephrin_rec_like"/>
    <property type="match status" value="1"/>
</dbReference>
<proteinExistence type="predicted"/>
<accession>A0A813GZ47</accession>
<gene>
    <name evidence="9" type="ORF">PGLA1383_LOCUS46838</name>
</gene>
<name>A0A813GZ47_POLGL</name>
<feature type="transmembrane region" description="Helical" evidence="6">
    <location>
        <begin position="1205"/>
        <end position="1229"/>
    </location>
</feature>
<dbReference type="PANTHER" id="PTHR46967:SF2">
    <property type="entry name" value="SUSHI, VON WILLEBRAND FACTOR TYPE A, EGF AND PENTRAXIN DOMAIN-CONTAINING PROTEIN 1-LIKE"/>
    <property type="match status" value="1"/>
</dbReference>
<evidence type="ECO:0000313" key="9">
    <source>
        <dbReference type="EMBL" id="CAE8630546.1"/>
    </source>
</evidence>
<feature type="transmembrane region" description="Helical" evidence="6">
    <location>
        <begin position="1319"/>
        <end position="1336"/>
    </location>
</feature>
<evidence type="ECO:0000259" key="8">
    <source>
        <dbReference type="Pfam" id="PF07699"/>
    </source>
</evidence>
<reference evidence="9" key="1">
    <citation type="submission" date="2021-02" db="EMBL/GenBank/DDBJ databases">
        <authorList>
            <person name="Dougan E. K."/>
            <person name="Rhodes N."/>
            <person name="Thang M."/>
            <person name="Chan C."/>
        </authorList>
    </citation>
    <scope>NUCLEOTIDE SEQUENCE</scope>
</reference>
<feature type="transmembrane region" description="Helical" evidence="6">
    <location>
        <begin position="1122"/>
        <end position="1142"/>
    </location>
</feature>
<sequence>MVLASNEWADKAIEWADKARQSNVTASITEWADKAIEWADKEWLIRLGLSRHPPAWRAGFRRARLTGRMIPIIAFGILANNCLVALSTWAVPKPPFSFHKGNWTYEPELHGVRQFGRFFYNSPMGKNCVNKLTIFTMASRMCGPGYVSEEYVVGNFSTCRPDEMEAEACLVDGINSDLSVLQDTCLQLVTTQYPYKLEAPFGGREGNLMEAFAQLPIQGVVGFQQLAKLAGAATSMKVPFIEVGSSANVLDDFSDQGKYQTTFRLRTDTSWNFPGILKKLLSDKFALLLEDTTASDMSPFIARAAAEHNKTIALVEVIPSNLILSERTDTAARAFVRNMIKAQLRYVLVLSPWYGLTSALVCAAYRENVTEFIQIVFFGNGNDIALRWSSTECSLDPNVSVNDLLEKAAPTGVGPHFLINADDDHRINVATGNPGQTQPGSYDLAGDSWTIPGLDMSNFSIPGCVDDPLGLNESEALRGAISKKTHETLKCSDVMSLGHTIYYGYVRDVARYCPASMCLYNRFASACRISKCCVDPNGTMTMPTPLGADPLCVDYKQLPQILAPETQRCEGDTCRPLAFAHSAAYFSLQFLKYAMFGFCPSSKCTRESSILHFLFVAVHNPMTDGVYALVETYQCIERRHGASGLALLAGFNYRDTWMAEELLDCLETEVEFEGVTGRINFRHLHSPMPGYMLTVISQMSVPTNAITFAGVFSADDAVVTNRQFFRTNYTECEPIKGFVAPSRDCPSNLVIELGVSNESDFPLGYPMQCPPGQAPLPFGDGKRIGQVDVFHCRPCASGTYKLQVGDGLCLPCPSGLFSMFGQSNCQICPSNTYSEIPQVTSRQLKDGRMQQFGATNCTPCQPGHVSPPGSSRCAACAVGTSRRASEPDCQLCWVGFYQNSSGSSSCLPCEDILTGSSSARGSSSAGECECAAGTFKRDGVGCVACAEGLVCPGGNDMPLQMAGFFGVVTDASSREISVSRCRNSFECLEAPLGTCASGRQGMACNDCMDSHYRGDDGVCELCTDADKMPFVFILLGLLFCGVSVTIMMKVDLSKQRLSYLTILMTGSQLITALQALGCIRQLSIVWEAPVKTVMDILALMSFDLDMVKAPCLVGNDSTVVKFIMQMLAYPFLFGVLMVAFLISKLTRQPVTMDALYNLNGTILFVLFISLTLAMLMPLQCIDSPNGTSSIASNPGIVCWSSSEHAALAALSILGILIYPVNILCMATWVTLKYPSRIASGAGLTLNIRYRFLFGRYKSERYYFGTIYLLRNLLVALVPVVFSNTPSMQVVSMGSILQVFAAIQAMLWPWRTDGSNLSDVSISLFLVIVLLGAAPLLEVSDPSVLGVLVFVAVMALLAAGLLVMLHALYTRFRPAKSFGIFLCHHKAGAGILSRYIKLVAFKHSSSLLFLDSDELESLDLIFDTVRSATKSLVIILSPELLTRMWCAGEIVTAHRNEIHILPIVCDGFTPPEAAMIESIPSVWSEEQKNTLMSFGITMDMVKEAYYHIMNLHSITMPRFGSAEEQEAVIVEMVACCQLSKRAFADKGKSSTRPRILITGAVADAEALAACRVMQALVQKLTQEETLVVQSAQEAQAVLGSAVYLVVLLSKGMLRVPAFAEILLAVVESEHNVEIVTVSADSGFEFPGPDFYKELEQTGLGEAGLGPEAGPRLSKAFRSLLSVLALPLSPLGSEGLLDKQVSEISRRFRKFKKGASSFTLTTSKSFKDRWGSNKEVFGSEDKNRLEANGEKGEGIPFATKDSKGDADKRVFASL</sequence>
<dbReference type="Pfam" id="PF01094">
    <property type="entry name" value="ANF_receptor"/>
    <property type="match status" value="1"/>
</dbReference>
<dbReference type="SUPFAM" id="SSF53822">
    <property type="entry name" value="Periplasmic binding protein-like I"/>
    <property type="match status" value="1"/>
</dbReference>
<dbReference type="EMBL" id="CAJNNV010029908">
    <property type="protein sequence ID" value="CAE8630546.1"/>
    <property type="molecule type" value="Genomic_DNA"/>
</dbReference>
<dbReference type="InterPro" id="IPR001828">
    <property type="entry name" value="ANF_lig-bd_rcpt"/>
</dbReference>
<feature type="transmembrane region" description="Helical" evidence="6">
    <location>
        <begin position="1261"/>
        <end position="1281"/>
    </location>
</feature>
<dbReference type="OrthoDB" id="439917at2759"/>
<evidence type="ECO:0000256" key="1">
    <source>
        <dbReference type="ARBA" id="ARBA00004370"/>
    </source>
</evidence>
<feature type="domain" description="Receptor ligand binding region" evidence="7">
    <location>
        <begin position="184"/>
        <end position="371"/>
    </location>
</feature>
<keyword evidence="10" id="KW-1185">Reference proteome</keyword>
<dbReference type="InterPro" id="IPR009030">
    <property type="entry name" value="Growth_fac_rcpt_cys_sf"/>
</dbReference>
<dbReference type="SUPFAM" id="SSF57184">
    <property type="entry name" value="Growth factor receptor domain"/>
    <property type="match status" value="1"/>
</dbReference>
<dbReference type="GO" id="GO:0016020">
    <property type="term" value="C:membrane"/>
    <property type="evidence" value="ECO:0007669"/>
    <property type="project" value="UniProtKB-SubCell"/>
</dbReference>
<comment type="subcellular location">
    <subcellularLocation>
        <location evidence="1">Membrane</location>
    </subcellularLocation>
</comment>